<organism evidence="11 12">
    <name type="scientific">Candidatus Shapirobacteria bacterium CG_4_9_14_0_2_um_filter_39_11</name>
    <dbReference type="NCBI Taxonomy" id="1974478"/>
    <lineage>
        <taxon>Bacteria</taxon>
        <taxon>Candidatus Shapironibacteriota</taxon>
    </lineage>
</organism>
<keyword evidence="9" id="KW-0030">Aminoacyl-tRNA synthetase</keyword>
<evidence type="ECO:0000256" key="3">
    <source>
        <dbReference type="ARBA" id="ARBA00022555"/>
    </source>
</evidence>
<dbReference type="InterPro" id="IPR050058">
    <property type="entry name" value="Ala-tRNA_ligase"/>
</dbReference>
<dbReference type="PRINTS" id="PR00980">
    <property type="entry name" value="TRNASYNTHALA"/>
</dbReference>
<dbReference type="GO" id="GO:0000049">
    <property type="term" value="F:tRNA binding"/>
    <property type="evidence" value="ECO:0007669"/>
    <property type="project" value="UniProtKB-KW"/>
</dbReference>
<reference evidence="12" key="1">
    <citation type="submission" date="2017-09" db="EMBL/GenBank/DDBJ databases">
        <title>Depth-based differentiation of microbial function through sediment-hosted aquifers and enrichment of novel symbionts in the deep terrestrial subsurface.</title>
        <authorList>
            <person name="Probst A.J."/>
            <person name="Ladd B."/>
            <person name="Jarett J.K."/>
            <person name="Geller-Mcgrath D.E."/>
            <person name="Sieber C.M.K."/>
            <person name="Emerson J.B."/>
            <person name="Anantharaman K."/>
            <person name="Thomas B.C."/>
            <person name="Malmstrom R."/>
            <person name="Stieglmeier M."/>
            <person name="Klingl A."/>
            <person name="Woyke T."/>
            <person name="Ryan C.M."/>
            <person name="Banfield J.F."/>
        </authorList>
    </citation>
    <scope>NUCLEOTIDE SEQUENCE [LARGE SCALE GENOMIC DNA]</scope>
</reference>
<dbReference type="SUPFAM" id="SSF55186">
    <property type="entry name" value="ThrRS/AlaRS common domain"/>
    <property type="match status" value="1"/>
</dbReference>
<evidence type="ECO:0000256" key="5">
    <source>
        <dbReference type="ARBA" id="ARBA00022741"/>
    </source>
</evidence>
<dbReference type="AlphaFoldDB" id="A0A2M8ETF2"/>
<evidence type="ECO:0000256" key="9">
    <source>
        <dbReference type="ARBA" id="ARBA00023146"/>
    </source>
</evidence>
<gene>
    <name evidence="11" type="ORF">CO054_00390</name>
</gene>
<name>A0A2M8ETF2_9BACT</name>
<dbReference type="PROSITE" id="PS50860">
    <property type="entry name" value="AA_TRNA_LIGASE_II_ALA"/>
    <property type="match status" value="1"/>
</dbReference>
<dbReference type="InterPro" id="IPR012947">
    <property type="entry name" value="tRNA_SAD"/>
</dbReference>
<keyword evidence="7" id="KW-0694">RNA-binding</keyword>
<proteinExistence type="inferred from homology"/>
<dbReference type="GO" id="GO:0004813">
    <property type="term" value="F:alanine-tRNA ligase activity"/>
    <property type="evidence" value="ECO:0007669"/>
    <property type="project" value="UniProtKB-EC"/>
</dbReference>
<feature type="domain" description="Alanyl-transfer RNA synthetases family profile" evidence="10">
    <location>
        <begin position="1"/>
        <end position="590"/>
    </location>
</feature>
<evidence type="ECO:0000313" key="11">
    <source>
        <dbReference type="EMBL" id="PJC28394.1"/>
    </source>
</evidence>
<keyword evidence="6" id="KW-0067">ATP-binding</keyword>
<evidence type="ECO:0000256" key="8">
    <source>
        <dbReference type="ARBA" id="ARBA00022917"/>
    </source>
</evidence>
<evidence type="ECO:0000256" key="1">
    <source>
        <dbReference type="ARBA" id="ARBA00008226"/>
    </source>
</evidence>
<comment type="similarity">
    <text evidence="1">Belongs to the class-II aminoacyl-tRNA synthetase family.</text>
</comment>
<dbReference type="EC" id="6.1.1.7" evidence="2"/>
<dbReference type="InterPro" id="IPR045864">
    <property type="entry name" value="aa-tRNA-synth_II/BPL/LPL"/>
</dbReference>
<evidence type="ECO:0000259" key="10">
    <source>
        <dbReference type="PROSITE" id="PS50860"/>
    </source>
</evidence>
<evidence type="ECO:0000256" key="6">
    <source>
        <dbReference type="ARBA" id="ARBA00022840"/>
    </source>
</evidence>
<keyword evidence="5" id="KW-0547">Nucleotide-binding</keyword>
<dbReference type="CDD" id="cd00673">
    <property type="entry name" value="AlaRS_core"/>
    <property type="match status" value="1"/>
</dbReference>
<dbReference type="InterPro" id="IPR018163">
    <property type="entry name" value="Thr/Ala-tRNA-synth_IIc_edit"/>
</dbReference>
<dbReference type="InterPro" id="IPR018162">
    <property type="entry name" value="Ala-tRNA-ligase_IIc_anticod-bd"/>
</dbReference>
<keyword evidence="4 11" id="KW-0436">Ligase</keyword>
<dbReference type="Gene3D" id="3.30.930.10">
    <property type="entry name" value="Bira Bifunctional Protein, Domain 2"/>
    <property type="match status" value="1"/>
</dbReference>
<dbReference type="Pfam" id="PF07973">
    <property type="entry name" value="tRNA_SAD"/>
    <property type="match status" value="1"/>
</dbReference>
<dbReference type="GO" id="GO:0002161">
    <property type="term" value="F:aminoacyl-tRNA deacylase activity"/>
    <property type="evidence" value="ECO:0007669"/>
    <property type="project" value="TreeGrafter"/>
</dbReference>
<dbReference type="PANTHER" id="PTHR11777">
    <property type="entry name" value="ALANYL-TRNA SYNTHETASE"/>
    <property type="match status" value="1"/>
</dbReference>
<protein>
    <recommendedName>
        <fullName evidence="2">alanine--tRNA ligase</fullName>
        <ecNumber evidence="2">6.1.1.7</ecNumber>
    </recommendedName>
</protein>
<dbReference type="InterPro" id="IPR018164">
    <property type="entry name" value="Ala-tRNA-synth_IIc_N"/>
</dbReference>
<dbReference type="SUPFAM" id="SSF55681">
    <property type="entry name" value="Class II aaRS and biotin synthetases"/>
    <property type="match status" value="1"/>
</dbReference>
<sequence>MTANQLKRKYLDFFVKKGHKIIPNVSLIPENDPTALFISAGMHSLVPYLLGEPHPLGKKLCSVQRCLRTDDIDSVGDTFHHTFFEMLGNWSLGDPASPDGIGQGGYWKKEAIEWSFEFLTKELGFNPSRLYISCFGGDKDAPKDEESAKIWQEVGIPKEKIYFYGKRENWWGPAGKIGPCGPDTEIFYDATGKPCSSSCHPNDNCGRFFEIWNDVFMQYNKIAEGKYEPLKQKNVDTGMGVERTAAVLSGLDDDYQTELFAPIIQKIEQVSGKSYKDKENKKPMRVIADHLRAATFLVSDGVIPSNVERGYILRRLIRRAIDQTTEIRYTDSFQLIFNEIINIYKQDYPELDKNKDLIIRLYENEREKYYKTISSSPSPSPSPMVQGNISGEEAFKFYSTHGLSPQQLRNQGYDFDQEEFNKAFKKHQEISRAGAEKKFAGGLADHSEEVTKLHTATHLLNAALRQILGSHVFQKGSNITAERLRFDFPNPEKLTEAEIKQIENIINKQIKADLPVKMEMMTLEKAKKMGAVAVFAERYGEKVKVYSIGDYSKEVCGGPHVDFTGKLGKFKIIKEESAGAGIRRIYAKLE</sequence>
<dbReference type="FunFam" id="3.30.980.10:FF:000004">
    <property type="entry name" value="Alanine--tRNA ligase, cytoplasmic"/>
    <property type="match status" value="1"/>
</dbReference>
<dbReference type="Proteomes" id="UP000229816">
    <property type="component" value="Unassembled WGS sequence"/>
</dbReference>
<dbReference type="GO" id="GO:0005829">
    <property type="term" value="C:cytosol"/>
    <property type="evidence" value="ECO:0007669"/>
    <property type="project" value="TreeGrafter"/>
</dbReference>
<dbReference type="GO" id="GO:0005524">
    <property type="term" value="F:ATP binding"/>
    <property type="evidence" value="ECO:0007669"/>
    <property type="project" value="UniProtKB-KW"/>
</dbReference>
<dbReference type="SMART" id="SM00863">
    <property type="entry name" value="tRNA_SAD"/>
    <property type="match status" value="1"/>
</dbReference>
<dbReference type="Gene3D" id="3.30.54.20">
    <property type="match status" value="1"/>
</dbReference>
<keyword evidence="8" id="KW-0648">Protein biosynthesis</keyword>
<dbReference type="GO" id="GO:0006419">
    <property type="term" value="P:alanyl-tRNA aminoacylation"/>
    <property type="evidence" value="ECO:0007669"/>
    <property type="project" value="InterPro"/>
</dbReference>
<dbReference type="Pfam" id="PF01411">
    <property type="entry name" value="tRNA-synt_2c"/>
    <property type="match status" value="1"/>
</dbReference>
<evidence type="ECO:0000256" key="2">
    <source>
        <dbReference type="ARBA" id="ARBA00013168"/>
    </source>
</evidence>
<comment type="caution">
    <text evidence="11">The sequence shown here is derived from an EMBL/GenBank/DDBJ whole genome shotgun (WGS) entry which is preliminary data.</text>
</comment>
<evidence type="ECO:0000256" key="4">
    <source>
        <dbReference type="ARBA" id="ARBA00022598"/>
    </source>
</evidence>
<dbReference type="InterPro" id="IPR018165">
    <property type="entry name" value="Ala-tRNA-synth_IIc_core"/>
</dbReference>
<dbReference type="Gene3D" id="3.30.980.10">
    <property type="entry name" value="Threonyl-trna Synthetase, Chain A, domain 2"/>
    <property type="match status" value="1"/>
</dbReference>
<dbReference type="PANTHER" id="PTHR11777:SF9">
    <property type="entry name" value="ALANINE--TRNA LIGASE, CYTOPLASMIC"/>
    <property type="match status" value="1"/>
</dbReference>
<evidence type="ECO:0000313" key="12">
    <source>
        <dbReference type="Proteomes" id="UP000229816"/>
    </source>
</evidence>
<dbReference type="InterPro" id="IPR002318">
    <property type="entry name" value="Ala-tRNA-lgiase_IIc"/>
</dbReference>
<dbReference type="NCBIfam" id="NF002436">
    <property type="entry name" value="PRK01584.1"/>
    <property type="match status" value="1"/>
</dbReference>
<accession>A0A2M8ETF2</accession>
<dbReference type="EMBL" id="PFSF01000010">
    <property type="protein sequence ID" value="PJC28394.1"/>
    <property type="molecule type" value="Genomic_DNA"/>
</dbReference>
<evidence type="ECO:0000256" key="7">
    <source>
        <dbReference type="ARBA" id="ARBA00022884"/>
    </source>
</evidence>
<keyword evidence="3" id="KW-0820">tRNA-binding</keyword>
<dbReference type="SUPFAM" id="SSF101353">
    <property type="entry name" value="Putative anticodon-binding domain of alanyl-tRNA synthetase (AlaRS)"/>
    <property type="match status" value="1"/>
</dbReference>